<keyword evidence="2" id="KW-1003">Cell membrane</keyword>
<feature type="transmembrane region" description="Helical" evidence="6">
    <location>
        <begin position="103"/>
        <end position="130"/>
    </location>
</feature>
<evidence type="ECO:0000256" key="2">
    <source>
        <dbReference type="ARBA" id="ARBA00022475"/>
    </source>
</evidence>
<comment type="caution">
    <text evidence="8">The sequence shown here is derived from an EMBL/GenBank/DDBJ whole genome shotgun (WGS) entry which is preliminary data.</text>
</comment>
<reference evidence="8 9" key="1">
    <citation type="submission" date="2020-08" db="EMBL/GenBank/DDBJ databases">
        <title>Sequencing the genomes of 1000 actinobacteria strains.</title>
        <authorList>
            <person name="Klenk H.-P."/>
        </authorList>
    </citation>
    <scope>NUCLEOTIDE SEQUENCE [LARGE SCALE GENOMIC DNA]</scope>
    <source>
        <strain evidence="8 9">DSM 105784</strain>
    </source>
</reference>
<feature type="transmembrane region" description="Helical" evidence="6">
    <location>
        <begin position="263"/>
        <end position="288"/>
    </location>
</feature>
<dbReference type="InterPro" id="IPR018076">
    <property type="entry name" value="T2SS_GspF_dom"/>
</dbReference>
<feature type="transmembrane region" description="Helical" evidence="6">
    <location>
        <begin position="136"/>
        <end position="162"/>
    </location>
</feature>
<comment type="subcellular location">
    <subcellularLocation>
        <location evidence="1">Cell membrane</location>
        <topology evidence="1">Multi-pass membrane protein</topology>
    </subcellularLocation>
</comment>
<keyword evidence="9" id="KW-1185">Reference proteome</keyword>
<dbReference type="GO" id="GO:0005886">
    <property type="term" value="C:plasma membrane"/>
    <property type="evidence" value="ECO:0007669"/>
    <property type="project" value="UniProtKB-SubCell"/>
</dbReference>
<evidence type="ECO:0000313" key="9">
    <source>
        <dbReference type="Proteomes" id="UP000536685"/>
    </source>
</evidence>
<dbReference type="PANTHER" id="PTHR35007:SF4">
    <property type="entry name" value="CONSERVED TRANSMEMBRANE PROTEIN-RELATED"/>
    <property type="match status" value="1"/>
</dbReference>
<evidence type="ECO:0000256" key="1">
    <source>
        <dbReference type="ARBA" id="ARBA00004651"/>
    </source>
</evidence>
<feature type="domain" description="Type II secretion system protein GspF" evidence="7">
    <location>
        <begin position="6"/>
        <end position="129"/>
    </location>
</feature>
<dbReference type="RefSeq" id="WP_343062078.1">
    <property type="nucleotide sequence ID" value="NZ_JACHMJ010000001.1"/>
</dbReference>
<name>A0A841AQ65_9MICO</name>
<dbReference type="EMBL" id="JACHMJ010000001">
    <property type="protein sequence ID" value="MBB5844424.1"/>
    <property type="molecule type" value="Genomic_DNA"/>
</dbReference>
<proteinExistence type="predicted"/>
<dbReference type="AlphaFoldDB" id="A0A841AQ65"/>
<keyword evidence="5 6" id="KW-0472">Membrane</keyword>
<evidence type="ECO:0000256" key="5">
    <source>
        <dbReference type="ARBA" id="ARBA00023136"/>
    </source>
</evidence>
<sequence length="295" mass="30063">MASVVQRLAVLMTAGVPPSSAWTYLAPESSPIVAAVAERAVEGSPVAEALVGHLEIVGPAERQAWRGLAAAWRVATETGAGLAPTLREFAVSLRSLANAQREIAVALAAPVATARLVMVLPLVGLLFGLVLGFDTLGILFTTGPGLACLGLGVALMLTAAAWNRRLVASAQPRDLTPGLRYELMAIAVSGGGSIDRASTAVAVALRSTGLDDVGDELGVDAVLALSRRAGVPAGELLRSEGEEARRSARADAAAKASVLAVRLMLPLGLCVLPAFLLLGVAPLLIAVITSTVSGF</sequence>
<keyword evidence="4 6" id="KW-1133">Transmembrane helix</keyword>
<gene>
    <name evidence="8" type="ORF">HD599_002747</name>
</gene>
<evidence type="ECO:0000259" key="7">
    <source>
        <dbReference type="Pfam" id="PF00482"/>
    </source>
</evidence>
<keyword evidence="3 6" id="KW-0812">Transmembrane</keyword>
<evidence type="ECO:0000256" key="3">
    <source>
        <dbReference type="ARBA" id="ARBA00022692"/>
    </source>
</evidence>
<organism evidence="8 9">
    <name type="scientific">Conyzicola lurida</name>
    <dbReference type="NCBI Taxonomy" id="1172621"/>
    <lineage>
        <taxon>Bacteria</taxon>
        <taxon>Bacillati</taxon>
        <taxon>Actinomycetota</taxon>
        <taxon>Actinomycetes</taxon>
        <taxon>Micrococcales</taxon>
        <taxon>Microbacteriaceae</taxon>
        <taxon>Conyzicola</taxon>
    </lineage>
</organism>
<evidence type="ECO:0000256" key="6">
    <source>
        <dbReference type="SAM" id="Phobius"/>
    </source>
</evidence>
<dbReference type="PANTHER" id="PTHR35007">
    <property type="entry name" value="INTEGRAL MEMBRANE PROTEIN-RELATED"/>
    <property type="match status" value="1"/>
</dbReference>
<dbReference type="Proteomes" id="UP000536685">
    <property type="component" value="Unassembled WGS sequence"/>
</dbReference>
<evidence type="ECO:0000313" key="8">
    <source>
        <dbReference type="EMBL" id="MBB5844424.1"/>
    </source>
</evidence>
<dbReference type="Pfam" id="PF00482">
    <property type="entry name" value="T2SSF"/>
    <property type="match status" value="1"/>
</dbReference>
<protein>
    <submittedName>
        <fullName evidence="8">Tight adherence protein B</fullName>
    </submittedName>
</protein>
<evidence type="ECO:0000256" key="4">
    <source>
        <dbReference type="ARBA" id="ARBA00022989"/>
    </source>
</evidence>
<accession>A0A841AQ65</accession>